<reference evidence="13" key="2">
    <citation type="journal article" date="2023" name="Microbiome">
        <title>Synthase-selected sorting approach identifies a beta-lactone synthase in a nudibranch symbiotic bacterium.</title>
        <authorList>
            <person name="Dzunkova M."/>
            <person name="La Clair J.J."/>
            <person name="Tyml T."/>
            <person name="Doud D."/>
            <person name="Schulz F."/>
            <person name="Piquer-Esteban S."/>
            <person name="Porcel Sanchis D."/>
            <person name="Osborn A."/>
            <person name="Robinson D."/>
            <person name="Louie K.B."/>
            <person name="Bowen B.P."/>
            <person name="Bowers R.M."/>
            <person name="Lee J."/>
            <person name="Arnau V."/>
            <person name="Diaz-Villanueva W."/>
            <person name="Stepanauskas R."/>
            <person name="Gosliner T."/>
            <person name="Date S.V."/>
            <person name="Northen T.R."/>
            <person name="Cheng J.F."/>
            <person name="Burkart M.D."/>
            <person name="Woyke T."/>
        </authorList>
    </citation>
    <scope>NUCLEOTIDE SEQUENCE</scope>
    <source>
        <strain evidence="13">Df01</strain>
    </source>
</reference>
<dbReference type="Gene3D" id="2.30.42.10">
    <property type="match status" value="2"/>
</dbReference>
<comment type="subcellular location">
    <subcellularLocation>
        <location evidence="2">Membrane</location>
        <topology evidence="2">Multi-pass membrane protein</topology>
    </subcellularLocation>
</comment>
<protein>
    <recommendedName>
        <fullName evidence="11">Zinc metalloprotease</fullName>
        <ecNumber evidence="11">3.4.24.-</ecNumber>
    </recommendedName>
</protein>
<evidence type="ECO:0000256" key="10">
    <source>
        <dbReference type="ARBA" id="ARBA00023136"/>
    </source>
</evidence>
<organism evidence="13 14">
    <name type="scientific">Candidatus Doriopsillibacter californiensis</name>
    <dbReference type="NCBI Taxonomy" id="2970740"/>
    <lineage>
        <taxon>Bacteria</taxon>
        <taxon>Pseudomonadati</taxon>
        <taxon>Pseudomonadota</taxon>
        <taxon>Gammaproteobacteria</taxon>
        <taxon>Candidatus Tethybacterales</taxon>
        <taxon>Candidatus Persebacteraceae</taxon>
        <taxon>Candidatus Doriopsillibacter</taxon>
    </lineage>
</organism>
<dbReference type="SMART" id="SM00228">
    <property type="entry name" value="PDZ"/>
    <property type="match status" value="2"/>
</dbReference>
<dbReference type="SUPFAM" id="SSF50156">
    <property type="entry name" value="PDZ domain-like"/>
    <property type="match status" value="2"/>
</dbReference>
<dbReference type="InterPro" id="IPR004387">
    <property type="entry name" value="Pept_M50_Zn"/>
</dbReference>
<keyword evidence="10 11" id="KW-0472">Membrane</keyword>
<dbReference type="Pfam" id="PF17820">
    <property type="entry name" value="PDZ_6"/>
    <property type="match status" value="1"/>
</dbReference>
<evidence type="ECO:0000256" key="4">
    <source>
        <dbReference type="ARBA" id="ARBA00022670"/>
    </source>
</evidence>
<dbReference type="EMBL" id="JANQAO010000003">
    <property type="protein sequence ID" value="MDM5148032.1"/>
    <property type="molecule type" value="Genomic_DNA"/>
</dbReference>
<feature type="transmembrane region" description="Helical" evidence="11">
    <location>
        <begin position="95"/>
        <end position="120"/>
    </location>
</feature>
<evidence type="ECO:0000256" key="6">
    <source>
        <dbReference type="ARBA" id="ARBA00022801"/>
    </source>
</evidence>
<evidence type="ECO:0000313" key="13">
    <source>
        <dbReference type="EMBL" id="MDM5148032.1"/>
    </source>
</evidence>
<dbReference type="InterPro" id="IPR001478">
    <property type="entry name" value="PDZ"/>
</dbReference>
<reference evidence="13" key="1">
    <citation type="submission" date="2022-08" db="EMBL/GenBank/DDBJ databases">
        <authorList>
            <person name="Dzunkova M."/>
            <person name="La Clair J."/>
            <person name="Tyml T."/>
            <person name="Doud D."/>
            <person name="Schulz F."/>
            <person name="Piquer S."/>
            <person name="Porcel Sanchis D."/>
            <person name="Osborn A."/>
            <person name="Robinson D."/>
            <person name="Louie K.B."/>
            <person name="Bowen B.P."/>
            <person name="Bowers R."/>
            <person name="Lee J."/>
            <person name="Arnau Llombart V."/>
            <person name="Diaz Villanueva W."/>
            <person name="Gosliner T."/>
            <person name="Northen T."/>
            <person name="Cheng J.-F."/>
            <person name="Burkart M.D."/>
            <person name="Woyke T."/>
        </authorList>
    </citation>
    <scope>NUCLEOTIDE SEQUENCE</scope>
    <source>
        <strain evidence="13">Df01</strain>
    </source>
</reference>
<keyword evidence="5 11" id="KW-0812">Transmembrane</keyword>
<keyword evidence="7 11" id="KW-0862">Zinc</keyword>
<comment type="cofactor">
    <cofactor evidence="1 11">
        <name>Zn(2+)</name>
        <dbReference type="ChEBI" id="CHEBI:29105"/>
    </cofactor>
</comment>
<dbReference type="EC" id="3.4.24.-" evidence="11"/>
<dbReference type="CDD" id="cd06163">
    <property type="entry name" value="S2P-M50_PDZ_RseP-like"/>
    <property type="match status" value="1"/>
</dbReference>
<keyword evidence="9 11" id="KW-0482">Metalloprotease</keyword>
<evidence type="ECO:0000256" key="9">
    <source>
        <dbReference type="ARBA" id="ARBA00023049"/>
    </source>
</evidence>
<keyword evidence="4" id="KW-0645">Protease</keyword>
<dbReference type="Proteomes" id="UP001168167">
    <property type="component" value="Unassembled WGS sequence"/>
</dbReference>
<dbReference type="InterPro" id="IPR036034">
    <property type="entry name" value="PDZ_sf"/>
</dbReference>
<comment type="caution">
    <text evidence="13">The sequence shown here is derived from an EMBL/GenBank/DDBJ whole genome shotgun (WGS) entry which is preliminary data.</text>
</comment>
<dbReference type="PANTHER" id="PTHR42837:SF2">
    <property type="entry name" value="MEMBRANE METALLOPROTEASE ARASP2, CHLOROPLASTIC-RELATED"/>
    <property type="match status" value="1"/>
</dbReference>
<evidence type="ECO:0000256" key="3">
    <source>
        <dbReference type="ARBA" id="ARBA00007931"/>
    </source>
</evidence>
<evidence type="ECO:0000256" key="5">
    <source>
        <dbReference type="ARBA" id="ARBA00022692"/>
    </source>
</evidence>
<evidence type="ECO:0000256" key="7">
    <source>
        <dbReference type="ARBA" id="ARBA00022833"/>
    </source>
</evidence>
<evidence type="ECO:0000256" key="11">
    <source>
        <dbReference type="RuleBase" id="RU362031"/>
    </source>
</evidence>
<comment type="similarity">
    <text evidence="3 11">Belongs to the peptidase M50B family.</text>
</comment>
<keyword evidence="11" id="KW-0479">Metal-binding</keyword>
<sequence length="444" mass="46699">MTTLLAFAAMIMLVVAVHEWGHYLAARYFGVRVLRFSVGFGSPLLKKTDTNGTEWVLAPIPLGGYVRLLDKHTAESMPDANTQQTMEAQSNWARFVIYAAGPMANIVLAFIVLTGVLMAGESGLLARIGKVEINSPAMQAGLAGGDDIMRINGQKTMLWRQALPAMANAVVSGQAMKIETDSGVYTIPAGTLLPAAVEEEFLKAVGTYPDVSYLTPVITAVAPDSAAAAAGIVPGDTIVAVNDTVVEDWQDLVDVVKGRAGMPTPIILWRDSVAITVMATLATAQIGRQVIGRLGVSPSVSLEKMNALLVTVQLGPFAALAQAAKRTSRDAIGTFAFLGRILSGDLSLQKNVSGPVGIAVGAGAAANAGFIAWWGFVALISISLAVFNLLPLPLLDGGQMVICIVQSIIRRPLPDKIIGIIDRLGIALLLCMMGGIIFLDLAKL</sequence>
<accession>A0ABT7QMU4</accession>
<evidence type="ECO:0000313" key="14">
    <source>
        <dbReference type="Proteomes" id="UP001168167"/>
    </source>
</evidence>
<dbReference type="PANTHER" id="PTHR42837">
    <property type="entry name" value="REGULATOR OF SIGMA-E PROTEASE RSEP"/>
    <property type="match status" value="1"/>
</dbReference>
<name>A0ABT7QMU4_9GAMM</name>
<feature type="domain" description="PDZ" evidence="12">
    <location>
        <begin position="112"/>
        <end position="184"/>
    </location>
</feature>
<gene>
    <name evidence="13" type="primary">rseP</name>
    <name evidence="13" type="ORF">NQX30_06590</name>
</gene>
<dbReference type="InterPro" id="IPR041489">
    <property type="entry name" value="PDZ_6"/>
</dbReference>
<dbReference type="InterPro" id="IPR008915">
    <property type="entry name" value="Peptidase_M50"/>
</dbReference>
<evidence type="ECO:0000256" key="2">
    <source>
        <dbReference type="ARBA" id="ARBA00004141"/>
    </source>
</evidence>
<evidence type="ECO:0000256" key="1">
    <source>
        <dbReference type="ARBA" id="ARBA00001947"/>
    </source>
</evidence>
<dbReference type="Pfam" id="PF02163">
    <property type="entry name" value="Peptidase_M50"/>
    <property type="match status" value="1"/>
</dbReference>
<feature type="domain" description="PDZ" evidence="12">
    <location>
        <begin position="200"/>
        <end position="272"/>
    </location>
</feature>
<evidence type="ECO:0000259" key="12">
    <source>
        <dbReference type="SMART" id="SM00228"/>
    </source>
</evidence>
<evidence type="ECO:0000256" key="8">
    <source>
        <dbReference type="ARBA" id="ARBA00022989"/>
    </source>
</evidence>
<feature type="transmembrane region" description="Helical" evidence="11">
    <location>
        <begin position="417"/>
        <end position="439"/>
    </location>
</feature>
<keyword evidence="14" id="KW-1185">Reference proteome</keyword>
<keyword evidence="8 11" id="KW-1133">Transmembrane helix</keyword>
<dbReference type="GO" id="GO:0008237">
    <property type="term" value="F:metallopeptidase activity"/>
    <property type="evidence" value="ECO:0007669"/>
    <property type="project" value="UniProtKB-KW"/>
</dbReference>
<proteinExistence type="inferred from homology"/>
<dbReference type="NCBIfam" id="TIGR00054">
    <property type="entry name" value="RIP metalloprotease RseP"/>
    <property type="match status" value="1"/>
</dbReference>
<keyword evidence="6 11" id="KW-0378">Hydrolase</keyword>